<comment type="caution">
    <text evidence="1">The sequence shown here is derived from an EMBL/GenBank/DDBJ whole genome shotgun (WGS) entry which is preliminary data.</text>
</comment>
<evidence type="ECO:0000313" key="2">
    <source>
        <dbReference type="Proteomes" id="UP001597227"/>
    </source>
</evidence>
<reference evidence="2" key="1">
    <citation type="journal article" date="2019" name="Int. J. Syst. Evol. Microbiol.">
        <title>The Global Catalogue of Microorganisms (GCM) 10K type strain sequencing project: providing services to taxonomists for standard genome sequencing and annotation.</title>
        <authorList>
            <consortium name="The Broad Institute Genomics Platform"/>
            <consortium name="The Broad Institute Genome Sequencing Center for Infectious Disease"/>
            <person name="Wu L."/>
            <person name="Ma J."/>
        </authorList>
    </citation>
    <scope>NUCLEOTIDE SEQUENCE [LARGE SCALE GENOMIC DNA]</scope>
    <source>
        <strain evidence="2">CCUG 15531</strain>
    </source>
</reference>
<dbReference type="Proteomes" id="UP001597227">
    <property type="component" value="Unassembled WGS sequence"/>
</dbReference>
<evidence type="ECO:0000313" key="1">
    <source>
        <dbReference type="EMBL" id="MFD1777323.1"/>
    </source>
</evidence>
<dbReference type="Gene3D" id="1.20.120.1450">
    <property type="match status" value="1"/>
</dbReference>
<sequence>MIDLHDIKEIVANLKERIEVETRHSYLQRYMETPSIDEDKILLLNSICEDLLLPKEQLENYIVTTMLVQQALDTHESVPNRLSYSDERMRSQQLAVLAGDYFSGLYYKLLAQVSDINFIRVLAEGIKEVNEAKIYLYQMDNEDIDKLFTCVTTVESAIFQKIVKSFQIKKWEELILNFLLLKRLLHEREQYLENGNSILFKTLKKIVFHQEKQVQEAEVMIVFNRQLSYVTKKLEQFLATNPKMNSMLLNRVNELRFEGASISMNKIVEEG</sequence>
<protein>
    <submittedName>
        <fullName evidence="1">Heptaprenyl diphosphate synthase component 1</fullName>
    </submittedName>
</protein>
<accession>A0ABW4MIY5</accession>
<dbReference type="EMBL" id="JBHUEK010000004">
    <property type="protein sequence ID" value="MFD1777323.1"/>
    <property type="molecule type" value="Genomic_DNA"/>
</dbReference>
<keyword evidence="2" id="KW-1185">Reference proteome</keyword>
<gene>
    <name evidence="1" type="ORF">ACFSFW_01335</name>
</gene>
<dbReference type="RefSeq" id="WP_304218899.1">
    <property type="nucleotide sequence ID" value="NZ_JBHUEK010000004.1"/>
</dbReference>
<dbReference type="Pfam" id="PF07307">
    <property type="entry name" value="HEPPP_synt_1"/>
    <property type="match status" value="1"/>
</dbReference>
<organism evidence="1 2">
    <name type="scientific">Fredinandcohnia salidurans</name>
    <dbReference type="NCBI Taxonomy" id="2595041"/>
    <lineage>
        <taxon>Bacteria</taxon>
        <taxon>Bacillati</taxon>
        <taxon>Bacillota</taxon>
        <taxon>Bacilli</taxon>
        <taxon>Bacillales</taxon>
        <taxon>Bacillaceae</taxon>
        <taxon>Fredinandcohnia</taxon>
    </lineage>
</organism>
<name>A0ABW4MIY5_9BACI</name>
<dbReference type="InterPro" id="IPR009920">
    <property type="entry name" value="HEPPP_synth_su1"/>
</dbReference>
<proteinExistence type="predicted"/>